<evidence type="ECO:0000313" key="2">
    <source>
        <dbReference type="Proteomes" id="UP001056120"/>
    </source>
</evidence>
<gene>
    <name evidence="1" type="ORF">L1987_67217</name>
</gene>
<organism evidence="1 2">
    <name type="scientific">Smallanthus sonchifolius</name>
    <dbReference type="NCBI Taxonomy" id="185202"/>
    <lineage>
        <taxon>Eukaryota</taxon>
        <taxon>Viridiplantae</taxon>
        <taxon>Streptophyta</taxon>
        <taxon>Embryophyta</taxon>
        <taxon>Tracheophyta</taxon>
        <taxon>Spermatophyta</taxon>
        <taxon>Magnoliopsida</taxon>
        <taxon>eudicotyledons</taxon>
        <taxon>Gunneridae</taxon>
        <taxon>Pentapetalae</taxon>
        <taxon>asterids</taxon>
        <taxon>campanulids</taxon>
        <taxon>Asterales</taxon>
        <taxon>Asteraceae</taxon>
        <taxon>Asteroideae</taxon>
        <taxon>Heliantheae alliance</taxon>
        <taxon>Millerieae</taxon>
        <taxon>Smallanthus</taxon>
    </lineage>
</organism>
<proteinExistence type="predicted"/>
<accession>A0ACB9BZK4</accession>
<dbReference type="EMBL" id="CM042039">
    <property type="protein sequence ID" value="KAI3727403.1"/>
    <property type="molecule type" value="Genomic_DNA"/>
</dbReference>
<keyword evidence="2" id="KW-1185">Reference proteome</keyword>
<reference evidence="2" key="1">
    <citation type="journal article" date="2022" name="Mol. Ecol. Resour.">
        <title>The genomes of chicory, endive, great burdock and yacon provide insights into Asteraceae palaeo-polyploidization history and plant inulin production.</title>
        <authorList>
            <person name="Fan W."/>
            <person name="Wang S."/>
            <person name="Wang H."/>
            <person name="Wang A."/>
            <person name="Jiang F."/>
            <person name="Liu H."/>
            <person name="Zhao H."/>
            <person name="Xu D."/>
            <person name="Zhang Y."/>
        </authorList>
    </citation>
    <scope>NUCLEOTIDE SEQUENCE [LARGE SCALE GENOMIC DNA]</scope>
    <source>
        <strain evidence="2">cv. Yunnan</strain>
    </source>
</reference>
<dbReference type="Proteomes" id="UP001056120">
    <property type="component" value="Linkage Group LG22"/>
</dbReference>
<sequence>MTLPALGSLSCGVFASSAILPAGSLGGLSLAGTNVVAWNSRKSVQPLPPPLSSSAKAGGLVLVGFASAISIVLRDEMGRAKHRKSSKLVLMICVLEQPSLPNYILWASMLRLPKGVTDKDKKDGRILSKTFADLPGPELKWEKMTESPS</sequence>
<evidence type="ECO:0000313" key="1">
    <source>
        <dbReference type="EMBL" id="KAI3727403.1"/>
    </source>
</evidence>
<name>A0ACB9BZK4_9ASTR</name>
<reference evidence="1 2" key="2">
    <citation type="journal article" date="2022" name="Mol. Ecol. Resour.">
        <title>The genomes of chicory, endive, great burdock and yacon provide insights into Asteraceae paleo-polyploidization history and plant inulin production.</title>
        <authorList>
            <person name="Fan W."/>
            <person name="Wang S."/>
            <person name="Wang H."/>
            <person name="Wang A."/>
            <person name="Jiang F."/>
            <person name="Liu H."/>
            <person name="Zhao H."/>
            <person name="Xu D."/>
            <person name="Zhang Y."/>
        </authorList>
    </citation>
    <scope>NUCLEOTIDE SEQUENCE [LARGE SCALE GENOMIC DNA]</scope>
    <source>
        <strain evidence="2">cv. Yunnan</strain>
        <tissue evidence="1">Leaves</tissue>
    </source>
</reference>
<protein>
    <submittedName>
        <fullName evidence="1">Uncharacterized protein</fullName>
    </submittedName>
</protein>
<comment type="caution">
    <text evidence="1">The sequence shown here is derived from an EMBL/GenBank/DDBJ whole genome shotgun (WGS) entry which is preliminary data.</text>
</comment>